<accession>A0A291LYD3</accession>
<gene>
    <name evidence="2" type="ORF">CBW24_06885</name>
</gene>
<feature type="transmembrane region" description="Helical" evidence="1">
    <location>
        <begin position="57"/>
        <end position="79"/>
    </location>
</feature>
<evidence type="ECO:0000313" key="2">
    <source>
        <dbReference type="EMBL" id="ATI41746.1"/>
    </source>
</evidence>
<proteinExistence type="predicted"/>
<evidence type="ECO:0000256" key="1">
    <source>
        <dbReference type="SAM" id="Phobius"/>
    </source>
</evidence>
<keyword evidence="1" id="KW-0812">Transmembrane</keyword>
<name>A0A291LYD3_9RHOB</name>
<dbReference type="Pfam" id="PF10011">
    <property type="entry name" value="DUF2254"/>
    <property type="match status" value="1"/>
</dbReference>
<dbReference type="Proteomes" id="UP000219050">
    <property type="component" value="Chromosome"/>
</dbReference>
<dbReference type="EMBL" id="CP021404">
    <property type="protein sequence ID" value="ATI41746.1"/>
    <property type="molecule type" value="Genomic_DNA"/>
</dbReference>
<dbReference type="RefSeq" id="WP_097373096.1">
    <property type="nucleotide sequence ID" value="NZ_CP021404.1"/>
</dbReference>
<reference evidence="2 3" key="1">
    <citation type="submission" date="2017-05" db="EMBL/GenBank/DDBJ databases">
        <title>Comparative genomic and metabolic analysis of manganese-oxidizing mechanisms in Celeribater manganoxidans DY25T: its adaption to the environment of polymetallic nodule.</title>
        <authorList>
            <person name="Wang X."/>
        </authorList>
    </citation>
    <scope>NUCLEOTIDE SEQUENCE [LARGE SCALE GENOMIC DNA]</scope>
    <source>
        <strain evidence="2 3">DY25</strain>
    </source>
</reference>
<keyword evidence="3" id="KW-1185">Reference proteome</keyword>
<dbReference type="KEGG" id="cmag:CBW24_06885"/>
<keyword evidence="1" id="KW-0472">Membrane</keyword>
<dbReference type="OrthoDB" id="2955631at2"/>
<organism evidence="2 3">
    <name type="scientific">Pacificitalea manganoxidans</name>
    <dbReference type="NCBI Taxonomy" id="1411902"/>
    <lineage>
        <taxon>Bacteria</taxon>
        <taxon>Pseudomonadati</taxon>
        <taxon>Pseudomonadota</taxon>
        <taxon>Alphaproteobacteria</taxon>
        <taxon>Rhodobacterales</taxon>
        <taxon>Paracoccaceae</taxon>
        <taxon>Pacificitalea</taxon>
    </lineage>
</organism>
<evidence type="ECO:0000313" key="3">
    <source>
        <dbReference type="Proteomes" id="UP000219050"/>
    </source>
</evidence>
<dbReference type="AlphaFoldDB" id="A0A291LYD3"/>
<keyword evidence="1" id="KW-1133">Transmembrane helix</keyword>
<feature type="transmembrane region" description="Helical" evidence="1">
    <location>
        <begin position="128"/>
        <end position="151"/>
    </location>
</feature>
<feature type="transmembrane region" description="Helical" evidence="1">
    <location>
        <begin position="100"/>
        <end position="122"/>
    </location>
</feature>
<dbReference type="InterPro" id="IPR018723">
    <property type="entry name" value="DUF2254_membrane"/>
</dbReference>
<protein>
    <recommendedName>
        <fullName evidence="4">DUF2254 domain-containing protein</fullName>
    </recommendedName>
</protein>
<feature type="transmembrane region" description="Helical" evidence="1">
    <location>
        <begin position="16"/>
        <end position="37"/>
    </location>
</feature>
<evidence type="ECO:0008006" key="4">
    <source>
        <dbReference type="Google" id="ProtNLM"/>
    </source>
</evidence>
<sequence length="420" mass="45793">MISKQLWRLRRVLRKLWVRAAGIALLALVALAAAALLRPLIPDEAVERLGEDAVMPLLSILASSMLTVTTFSLTVMVSAHMQASSQITPRSHRLLLEDTTTQTVLATFLGAFVYALTAIILFRSHIYGATAAVVVFGFTVIVVALVILAVLRWIAHLSRLGSLDETLDQVEERVRDTLRRFRHAPTMGARRLADRDDLPAGLTPVACDRGGHVQFVDMAALARMAEDYSTKIYLPYGPGAFCAPGSPVAHIGRSDAALVKAVAEAFTFGPVRTFDQDARFGLTVLSEIASRALSPGLNDPGTAIEVTGRVERLLCEAQPETEPFEPPRGAERIHLHPTTEADLIEDYFHPVARDGAGMIEVALRLQRALNSLKAAAQRTDRPDMDRAARAAQDRLLEHAEAALPLASDREKLRALAKREA</sequence>